<dbReference type="Pfam" id="PF04264">
    <property type="entry name" value="YceI"/>
    <property type="match status" value="1"/>
</dbReference>
<reference evidence="2 3" key="1">
    <citation type="submission" date="2014-07" db="EMBL/GenBank/DDBJ databases">
        <title>Draft Genome Sequence of Gephyronic Acid Producer, Cystobacter violaceus Strain Cb vi76.</title>
        <authorList>
            <person name="Stevens D.C."/>
            <person name="Young J."/>
            <person name="Carmichael R."/>
            <person name="Tan J."/>
            <person name="Taylor R.E."/>
        </authorList>
    </citation>
    <scope>NUCLEOTIDE SEQUENCE [LARGE SCALE GENOMIC DNA]</scope>
    <source>
        <strain evidence="2 3">Cb vi76</strain>
    </source>
</reference>
<comment type="caution">
    <text evidence="2">The sequence shown here is derived from an EMBL/GenBank/DDBJ whole genome shotgun (WGS) entry which is preliminary data.</text>
</comment>
<sequence length="182" mass="20286">MAIETWHIDPQHTSIGFTVRHMVVARVHGRFTRYEGRLFTNGDLLKAQAEMKIEAASIDTQVEARDNHLRSPDFFDVGAFPRVIFHSKRVQAVGKDRYAVMGDLTLKDTTREVVLETGFLGRVTDPFGTERLAFSARTSIDRKDFGLTWNKALETGGVLVGERIDIELDVQVVKAAAVGKAA</sequence>
<dbReference type="InterPro" id="IPR036761">
    <property type="entry name" value="TTHA0802/YceI-like_sf"/>
</dbReference>
<dbReference type="Proteomes" id="UP000028547">
    <property type="component" value="Unassembled WGS sequence"/>
</dbReference>
<gene>
    <name evidence="2" type="ORF">Q664_52050</name>
</gene>
<proteinExistence type="predicted"/>
<dbReference type="RefSeq" id="WP_043414476.1">
    <property type="nucleotide sequence ID" value="NZ_JPMI01000423.1"/>
</dbReference>
<dbReference type="PANTHER" id="PTHR34406:SF1">
    <property type="entry name" value="PROTEIN YCEI"/>
    <property type="match status" value="1"/>
</dbReference>
<dbReference type="Gene3D" id="2.40.128.110">
    <property type="entry name" value="Lipid/polyisoprenoid-binding, YceI-like"/>
    <property type="match status" value="1"/>
</dbReference>
<protein>
    <recommendedName>
        <fullName evidence="1">Lipid/polyisoprenoid-binding YceI-like domain-containing protein</fullName>
    </recommendedName>
</protein>
<dbReference type="SUPFAM" id="SSF101874">
    <property type="entry name" value="YceI-like"/>
    <property type="match status" value="1"/>
</dbReference>
<evidence type="ECO:0000313" key="2">
    <source>
        <dbReference type="EMBL" id="KFA86919.1"/>
    </source>
</evidence>
<dbReference type="SMART" id="SM00867">
    <property type="entry name" value="YceI"/>
    <property type="match status" value="1"/>
</dbReference>
<feature type="domain" description="Lipid/polyisoprenoid-binding YceI-like" evidence="1">
    <location>
        <begin position="5"/>
        <end position="173"/>
    </location>
</feature>
<evidence type="ECO:0000313" key="3">
    <source>
        <dbReference type="Proteomes" id="UP000028547"/>
    </source>
</evidence>
<dbReference type="AlphaFoldDB" id="A0A084SEN4"/>
<accession>A0A084SEN4</accession>
<organism evidence="2 3">
    <name type="scientific">Archangium violaceum Cb vi76</name>
    <dbReference type="NCBI Taxonomy" id="1406225"/>
    <lineage>
        <taxon>Bacteria</taxon>
        <taxon>Pseudomonadati</taxon>
        <taxon>Myxococcota</taxon>
        <taxon>Myxococcia</taxon>
        <taxon>Myxococcales</taxon>
        <taxon>Cystobacterineae</taxon>
        <taxon>Archangiaceae</taxon>
        <taxon>Archangium</taxon>
    </lineage>
</organism>
<dbReference type="PANTHER" id="PTHR34406">
    <property type="entry name" value="PROTEIN YCEI"/>
    <property type="match status" value="1"/>
</dbReference>
<name>A0A084SEN4_9BACT</name>
<dbReference type="InterPro" id="IPR007372">
    <property type="entry name" value="Lipid/polyisoprenoid-bd_YceI"/>
</dbReference>
<dbReference type="EMBL" id="JPMI01000423">
    <property type="protein sequence ID" value="KFA86919.1"/>
    <property type="molecule type" value="Genomic_DNA"/>
</dbReference>
<evidence type="ECO:0000259" key="1">
    <source>
        <dbReference type="SMART" id="SM00867"/>
    </source>
</evidence>